<evidence type="ECO:0000256" key="6">
    <source>
        <dbReference type="ARBA" id="ARBA00022840"/>
    </source>
</evidence>
<evidence type="ECO:0000256" key="5">
    <source>
        <dbReference type="ARBA" id="ARBA00022777"/>
    </source>
</evidence>
<dbReference type="EC" id="2.7.1.148" evidence="2"/>
<evidence type="ECO:0000259" key="9">
    <source>
        <dbReference type="Pfam" id="PF08544"/>
    </source>
</evidence>
<dbReference type="InterPro" id="IPR006204">
    <property type="entry name" value="GHMP_kinase_N_dom"/>
</dbReference>
<dbReference type="GO" id="GO:0005524">
    <property type="term" value="F:ATP binding"/>
    <property type="evidence" value="ECO:0007669"/>
    <property type="project" value="UniProtKB-KW"/>
</dbReference>
<name>A0A645DTM8_9ZZZZ</name>
<keyword evidence="6" id="KW-0067">ATP-binding</keyword>
<dbReference type="InterPro" id="IPR013750">
    <property type="entry name" value="GHMP_kinase_C_dom"/>
</dbReference>
<dbReference type="PANTHER" id="PTHR43527:SF2">
    <property type="entry name" value="4-DIPHOSPHOCYTIDYL-2-C-METHYL-D-ERYTHRITOL KINASE, CHLOROPLASTIC"/>
    <property type="match status" value="1"/>
</dbReference>
<protein>
    <recommendedName>
        <fullName evidence="2">4-(cytidine 5'-diphospho)-2-C-methyl-D-erythritol kinase</fullName>
        <ecNumber evidence="2">2.7.1.148</ecNumber>
    </recommendedName>
    <alternativeName>
        <fullName evidence="7">4-(cytidine-5'-diphospho)-2-C-methyl-D-erythritol kinase</fullName>
    </alternativeName>
</protein>
<dbReference type="SUPFAM" id="SSF54211">
    <property type="entry name" value="Ribosomal protein S5 domain 2-like"/>
    <property type="match status" value="1"/>
</dbReference>
<dbReference type="NCBIfam" id="TIGR00154">
    <property type="entry name" value="ispE"/>
    <property type="match status" value="1"/>
</dbReference>
<keyword evidence="3 10" id="KW-0808">Transferase</keyword>
<dbReference type="PIRSF" id="PIRSF010376">
    <property type="entry name" value="IspE"/>
    <property type="match status" value="1"/>
</dbReference>
<feature type="domain" description="GHMP kinase N-terminal" evidence="8">
    <location>
        <begin position="62"/>
        <end position="139"/>
    </location>
</feature>
<reference evidence="10" key="1">
    <citation type="submission" date="2019-08" db="EMBL/GenBank/DDBJ databases">
        <authorList>
            <person name="Kucharzyk K."/>
            <person name="Murdoch R.W."/>
            <person name="Higgins S."/>
            <person name="Loffler F."/>
        </authorList>
    </citation>
    <scope>NUCLEOTIDE SEQUENCE</scope>
</reference>
<dbReference type="Pfam" id="PF08544">
    <property type="entry name" value="GHMP_kinases_C"/>
    <property type="match status" value="1"/>
</dbReference>
<gene>
    <name evidence="10" type="primary">ispE_36</name>
    <name evidence="10" type="ORF">SDC9_139842</name>
</gene>
<dbReference type="HAMAP" id="MF_00061">
    <property type="entry name" value="IspE"/>
    <property type="match status" value="1"/>
</dbReference>
<dbReference type="InterPro" id="IPR020568">
    <property type="entry name" value="Ribosomal_Su5_D2-typ_SF"/>
</dbReference>
<dbReference type="InterPro" id="IPR014721">
    <property type="entry name" value="Ribsml_uS5_D2-typ_fold_subgr"/>
</dbReference>
<feature type="domain" description="GHMP kinase C-terminal" evidence="9">
    <location>
        <begin position="233"/>
        <end position="279"/>
    </location>
</feature>
<dbReference type="InterPro" id="IPR004424">
    <property type="entry name" value="IspE"/>
</dbReference>
<organism evidence="10">
    <name type="scientific">bioreactor metagenome</name>
    <dbReference type="NCBI Taxonomy" id="1076179"/>
    <lineage>
        <taxon>unclassified sequences</taxon>
        <taxon>metagenomes</taxon>
        <taxon>ecological metagenomes</taxon>
    </lineage>
</organism>
<dbReference type="Pfam" id="PF00288">
    <property type="entry name" value="GHMP_kinases_N"/>
    <property type="match status" value="1"/>
</dbReference>
<evidence type="ECO:0000256" key="7">
    <source>
        <dbReference type="ARBA" id="ARBA00032554"/>
    </source>
</evidence>
<evidence type="ECO:0000256" key="3">
    <source>
        <dbReference type="ARBA" id="ARBA00022679"/>
    </source>
</evidence>
<keyword evidence="4" id="KW-0547">Nucleotide-binding</keyword>
<dbReference type="PANTHER" id="PTHR43527">
    <property type="entry name" value="4-DIPHOSPHOCYTIDYL-2-C-METHYL-D-ERYTHRITOL KINASE, CHLOROPLASTIC"/>
    <property type="match status" value="1"/>
</dbReference>
<proteinExistence type="inferred from homology"/>
<comment type="caution">
    <text evidence="10">The sequence shown here is derived from an EMBL/GenBank/DDBJ whole genome shotgun (WGS) entry which is preliminary data.</text>
</comment>
<dbReference type="Gene3D" id="3.30.230.10">
    <property type="match status" value="1"/>
</dbReference>
<dbReference type="GO" id="GO:0016114">
    <property type="term" value="P:terpenoid biosynthetic process"/>
    <property type="evidence" value="ECO:0007669"/>
    <property type="project" value="InterPro"/>
</dbReference>
<dbReference type="SUPFAM" id="SSF55060">
    <property type="entry name" value="GHMP Kinase, C-terminal domain"/>
    <property type="match status" value="1"/>
</dbReference>
<dbReference type="InterPro" id="IPR036554">
    <property type="entry name" value="GHMP_kinase_C_sf"/>
</dbReference>
<evidence type="ECO:0000256" key="1">
    <source>
        <dbReference type="ARBA" id="ARBA00009684"/>
    </source>
</evidence>
<accession>A0A645DTM8</accession>
<sequence length="291" mass="32743">MQKFISNAKINLFLKVLNKRKDNFHNIFSLFHKLDLCDYIYISENDTIEVKSNVEICDVSDNIAYKAALALNEYTGRNNTVLIEIDKQIPIGAGLGGGSSNAATTLIALNQVWNLNLTQTELLEIAANLGSDVPFFIYDKPALISGRGDIIEPIDLKIEAYYLLIYPNIPINTAQAYAMLKRDKNYKDSQVNIDSLKEKCLQCESYSNENILLVDKLNLQLENDFEEGICQSNNELYKLKEILNMLSNGYAAMTGSGSSFFALFDTLQQANQAKTHFQNTDYKVFVGKLTN</sequence>
<dbReference type="Gene3D" id="3.30.70.890">
    <property type="entry name" value="GHMP kinase, C-terminal domain"/>
    <property type="match status" value="1"/>
</dbReference>
<dbReference type="GO" id="GO:0050515">
    <property type="term" value="F:4-(cytidine 5'-diphospho)-2-C-methyl-D-erythritol kinase activity"/>
    <property type="evidence" value="ECO:0007669"/>
    <property type="project" value="UniProtKB-EC"/>
</dbReference>
<dbReference type="AlphaFoldDB" id="A0A645DTM8"/>
<evidence type="ECO:0000259" key="8">
    <source>
        <dbReference type="Pfam" id="PF00288"/>
    </source>
</evidence>
<dbReference type="EMBL" id="VSSQ01039610">
    <property type="protein sequence ID" value="MPM92707.1"/>
    <property type="molecule type" value="Genomic_DNA"/>
</dbReference>
<evidence type="ECO:0000256" key="2">
    <source>
        <dbReference type="ARBA" id="ARBA00012052"/>
    </source>
</evidence>
<evidence type="ECO:0000256" key="4">
    <source>
        <dbReference type="ARBA" id="ARBA00022741"/>
    </source>
</evidence>
<comment type="similarity">
    <text evidence="1">Belongs to the GHMP kinase family. IspE subfamily.</text>
</comment>
<evidence type="ECO:0000313" key="10">
    <source>
        <dbReference type="EMBL" id="MPM92707.1"/>
    </source>
</evidence>
<keyword evidence="5 10" id="KW-0418">Kinase</keyword>